<dbReference type="SFLD" id="SFLDF00288">
    <property type="entry name" value="HemN-like__clustered_with_nucl"/>
    <property type="match status" value="1"/>
</dbReference>
<comment type="function">
    <text evidence="9">Probably acts as a heme chaperone, transferring heme to an unknown acceptor. Binds one molecule of heme per monomer, possibly covalently. Binds 1 [4Fe-4S] cluster. The cluster is coordinated with 3 cysteines and an exchangeable S-adenosyl-L-methionine.</text>
</comment>
<evidence type="ECO:0000256" key="9">
    <source>
        <dbReference type="RuleBase" id="RU364116"/>
    </source>
</evidence>
<dbReference type="Gene3D" id="3.20.20.70">
    <property type="entry name" value="Aldolase class I"/>
    <property type="match status" value="1"/>
</dbReference>
<keyword evidence="7 9" id="KW-0411">Iron-sulfur</keyword>
<evidence type="ECO:0000259" key="10">
    <source>
        <dbReference type="PROSITE" id="PS51918"/>
    </source>
</evidence>
<dbReference type="GO" id="GO:0046872">
    <property type="term" value="F:metal ion binding"/>
    <property type="evidence" value="ECO:0007669"/>
    <property type="project" value="UniProtKB-UniRule"/>
</dbReference>
<dbReference type="NCBIfam" id="TIGR00539">
    <property type="entry name" value="hemN_rel"/>
    <property type="match status" value="1"/>
</dbReference>
<keyword evidence="5 9" id="KW-0479">Metal-binding</keyword>
<dbReference type="Pfam" id="PF04055">
    <property type="entry name" value="Radical_SAM"/>
    <property type="match status" value="1"/>
</dbReference>
<reference evidence="11" key="1">
    <citation type="journal article" date="2014" name="Int. J. Syst. Evol. Microbiol.">
        <title>Complete genome sequence of Corynebacterium casei LMG S-19264T (=DSM 44701T), isolated from a smear-ripened cheese.</title>
        <authorList>
            <consortium name="US DOE Joint Genome Institute (JGI-PGF)"/>
            <person name="Walter F."/>
            <person name="Albersmeier A."/>
            <person name="Kalinowski J."/>
            <person name="Ruckert C."/>
        </authorList>
    </citation>
    <scope>NUCLEOTIDE SEQUENCE</scope>
    <source>
        <strain evidence="11">CGMCC 1.12360</strain>
    </source>
</reference>
<comment type="caution">
    <text evidence="11">The sequence shown here is derived from an EMBL/GenBank/DDBJ whole genome shotgun (WGS) entry which is preliminary data.</text>
</comment>
<keyword evidence="6 9" id="KW-0408">Iron</keyword>
<dbReference type="InterPro" id="IPR004559">
    <property type="entry name" value="HemW-like"/>
</dbReference>
<evidence type="ECO:0000256" key="1">
    <source>
        <dbReference type="ARBA" id="ARBA00006100"/>
    </source>
</evidence>
<dbReference type="RefSeq" id="WP_188390411.1">
    <property type="nucleotide sequence ID" value="NZ_BMEV01000002.1"/>
</dbReference>
<dbReference type="InterPro" id="IPR058240">
    <property type="entry name" value="rSAM_sf"/>
</dbReference>
<dbReference type="Proteomes" id="UP000602050">
    <property type="component" value="Unassembled WGS sequence"/>
</dbReference>
<evidence type="ECO:0000256" key="4">
    <source>
        <dbReference type="ARBA" id="ARBA00022691"/>
    </source>
</evidence>
<keyword evidence="12" id="KW-1185">Reference proteome</keyword>
<protein>
    <recommendedName>
        <fullName evidence="2 9">Heme chaperone HemW</fullName>
    </recommendedName>
</protein>
<proteinExistence type="inferred from homology"/>
<comment type="subcellular location">
    <subcellularLocation>
        <location evidence="9">Cytoplasm</location>
    </subcellularLocation>
</comment>
<reference evidence="11" key="2">
    <citation type="submission" date="2020-09" db="EMBL/GenBank/DDBJ databases">
        <authorList>
            <person name="Sun Q."/>
            <person name="Zhou Y."/>
        </authorList>
    </citation>
    <scope>NUCLEOTIDE SEQUENCE</scope>
    <source>
        <strain evidence="11">CGMCC 1.12360</strain>
    </source>
</reference>
<accession>A0A8J2ZNY4</accession>
<gene>
    <name evidence="11" type="primary">hemN</name>
    <name evidence="11" type="ORF">GCM10010978_01090</name>
</gene>
<evidence type="ECO:0000256" key="7">
    <source>
        <dbReference type="ARBA" id="ARBA00023014"/>
    </source>
</evidence>
<dbReference type="EMBL" id="BMEV01000002">
    <property type="protein sequence ID" value="GGH68280.1"/>
    <property type="molecule type" value="Genomic_DNA"/>
</dbReference>
<evidence type="ECO:0000256" key="6">
    <source>
        <dbReference type="ARBA" id="ARBA00023004"/>
    </source>
</evidence>
<name>A0A8J2ZNY4_9BACI</name>
<dbReference type="InterPro" id="IPR034505">
    <property type="entry name" value="Coproporphyrinogen-III_oxidase"/>
</dbReference>
<organism evidence="11 12">
    <name type="scientific">Compostibacillus humi</name>
    <dbReference type="NCBI Taxonomy" id="1245525"/>
    <lineage>
        <taxon>Bacteria</taxon>
        <taxon>Bacillati</taxon>
        <taxon>Bacillota</taxon>
        <taxon>Bacilli</taxon>
        <taxon>Bacillales</taxon>
        <taxon>Bacillaceae</taxon>
        <taxon>Compostibacillus</taxon>
    </lineage>
</organism>
<dbReference type="SMART" id="SM00729">
    <property type="entry name" value="Elp3"/>
    <property type="match status" value="1"/>
</dbReference>
<comment type="similarity">
    <text evidence="1">Belongs to the anaerobic coproporphyrinogen-III oxidase family. HemW subfamily.</text>
</comment>
<evidence type="ECO:0000256" key="2">
    <source>
        <dbReference type="ARBA" id="ARBA00017228"/>
    </source>
</evidence>
<keyword evidence="8 9" id="KW-0143">Chaperone</keyword>
<dbReference type="InterPro" id="IPR013785">
    <property type="entry name" value="Aldolase_TIM"/>
</dbReference>
<dbReference type="GO" id="GO:0006779">
    <property type="term" value="P:porphyrin-containing compound biosynthetic process"/>
    <property type="evidence" value="ECO:0007669"/>
    <property type="project" value="InterPro"/>
</dbReference>
<dbReference type="GO" id="GO:0051539">
    <property type="term" value="F:4 iron, 4 sulfur cluster binding"/>
    <property type="evidence" value="ECO:0007669"/>
    <property type="project" value="UniProtKB-UniRule"/>
</dbReference>
<dbReference type="Pfam" id="PF06969">
    <property type="entry name" value="HemN_C"/>
    <property type="match status" value="1"/>
</dbReference>
<keyword evidence="3 9" id="KW-0349">Heme</keyword>
<feature type="domain" description="Radical SAM core" evidence="10">
    <location>
        <begin position="1"/>
        <end position="232"/>
    </location>
</feature>
<evidence type="ECO:0000256" key="3">
    <source>
        <dbReference type="ARBA" id="ARBA00022617"/>
    </source>
</evidence>
<dbReference type="PANTHER" id="PTHR13932:SF5">
    <property type="entry name" value="RADICAL S-ADENOSYL METHIONINE DOMAIN-CONTAINING PROTEIN 1, MITOCHONDRIAL"/>
    <property type="match status" value="1"/>
</dbReference>
<dbReference type="CDD" id="cd01335">
    <property type="entry name" value="Radical_SAM"/>
    <property type="match status" value="1"/>
</dbReference>
<dbReference type="SFLD" id="SFLDG01065">
    <property type="entry name" value="anaerobic_coproporphyrinogen-I"/>
    <property type="match status" value="1"/>
</dbReference>
<dbReference type="SUPFAM" id="SSF102114">
    <property type="entry name" value="Radical SAM enzymes"/>
    <property type="match status" value="1"/>
</dbReference>
<dbReference type="InterPro" id="IPR006638">
    <property type="entry name" value="Elp3/MiaA/NifB-like_rSAM"/>
</dbReference>
<evidence type="ECO:0000313" key="12">
    <source>
        <dbReference type="Proteomes" id="UP000602050"/>
    </source>
</evidence>
<evidence type="ECO:0000256" key="5">
    <source>
        <dbReference type="ARBA" id="ARBA00022723"/>
    </source>
</evidence>
<dbReference type="SFLD" id="SFLDS00029">
    <property type="entry name" value="Radical_SAM"/>
    <property type="match status" value="1"/>
</dbReference>
<sequence length="387" mass="45100">MEQVQSVYIHIPFCLKICHYCAFVKYFYHEKLADEYLIALEKEMDTKLKGEKNKVRTIYIGGGTPSALSAEQLHYLLKIISRKFDISACKEFTIEVNPGDIDDEKTALLKQYGISRISFGVQTMDDQLLEELGRRHRAKDVYRTVELLQKYHFTNISLDLMFALPHQTIAKFESTLDEVFRFQLPHYSIYGLQIEPKTLFYKQHERGVLHRPTEEEEIQMYSLLRNKMEQHRVKQYEISNFAVPGFESKHNLTYWSNDYYYGFGAGAHAYYPGKRAVNIHGLREYIKKAMEDGKPIFQTETITIKEKLEEEMMLGLRKIAGINKHAFKEKFGFSLESVYSDQIKELTDRGLLAETENVIRLTDEGLLLANKVSEYFMLTDTDKLPAG</sequence>
<dbReference type="GO" id="GO:0005737">
    <property type="term" value="C:cytoplasm"/>
    <property type="evidence" value="ECO:0007669"/>
    <property type="project" value="UniProtKB-SubCell"/>
</dbReference>
<keyword evidence="9" id="KW-0004">4Fe-4S</keyword>
<dbReference type="PROSITE" id="PS51918">
    <property type="entry name" value="RADICAL_SAM"/>
    <property type="match status" value="1"/>
</dbReference>
<evidence type="ECO:0000313" key="11">
    <source>
        <dbReference type="EMBL" id="GGH68280.1"/>
    </source>
</evidence>
<dbReference type="GO" id="GO:0004109">
    <property type="term" value="F:coproporphyrinogen oxidase activity"/>
    <property type="evidence" value="ECO:0007669"/>
    <property type="project" value="InterPro"/>
</dbReference>
<dbReference type="AlphaFoldDB" id="A0A8J2ZNY4"/>
<keyword evidence="4 9" id="KW-0949">S-adenosyl-L-methionine</keyword>
<dbReference type="InterPro" id="IPR010723">
    <property type="entry name" value="HemN_C"/>
</dbReference>
<dbReference type="PANTHER" id="PTHR13932">
    <property type="entry name" value="COPROPORPHYRINIGEN III OXIDASE"/>
    <property type="match status" value="1"/>
</dbReference>
<evidence type="ECO:0000256" key="8">
    <source>
        <dbReference type="ARBA" id="ARBA00023186"/>
    </source>
</evidence>
<keyword evidence="9" id="KW-0963">Cytoplasm</keyword>
<dbReference type="InterPro" id="IPR007197">
    <property type="entry name" value="rSAM"/>
</dbReference>
<dbReference type="SFLD" id="SFLDF00562">
    <property type="entry name" value="HemN-like__clustered_with_heat"/>
    <property type="match status" value="1"/>
</dbReference>